<dbReference type="PANTHER" id="PTHR10429:SF0">
    <property type="entry name" value="DNA-3-METHYLADENINE GLYCOSYLASE"/>
    <property type="match status" value="1"/>
</dbReference>
<reference evidence="6 7" key="1">
    <citation type="submission" date="2019-04" db="EMBL/GenBank/DDBJ databases">
        <authorList>
            <person name="Dong K."/>
        </authorList>
    </citation>
    <scope>NUCLEOTIDE SEQUENCE [LARGE SCALE GENOMIC DNA]</scope>
    <source>
        <strain evidence="7">dk3543</strain>
    </source>
</reference>
<dbReference type="RefSeq" id="WP_137065923.1">
    <property type="nucleotide sequence ID" value="NZ_CP040748.1"/>
</dbReference>
<dbReference type="AlphaFoldDB" id="A0A4U2YPR1"/>
<evidence type="ECO:0000256" key="3">
    <source>
        <dbReference type="ARBA" id="ARBA00022801"/>
    </source>
</evidence>
<keyword evidence="4 5" id="KW-0234">DNA repair</keyword>
<dbReference type="EMBL" id="SZPY01000002">
    <property type="protein sequence ID" value="TKI62655.1"/>
    <property type="molecule type" value="Genomic_DNA"/>
</dbReference>
<organism evidence="6 7">
    <name type="scientific">Nocardioides jishulii</name>
    <dbReference type="NCBI Taxonomy" id="2575440"/>
    <lineage>
        <taxon>Bacteria</taxon>
        <taxon>Bacillati</taxon>
        <taxon>Actinomycetota</taxon>
        <taxon>Actinomycetes</taxon>
        <taxon>Propionibacteriales</taxon>
        <taxon>Nocardioidaceae</taxon>
        <taxon>Nocardioides</taxon>
    </lineage>
</organism>
<dbReference type="HAMAP" id="MF_00527">
    <property type="entry name" value="3MGH"/>
    <property type="match status" value="1"/>
</dbReference>
<accession>A0A4U2YPR1</accession>
<dbReference type="InterPro" id="IPR003180">
    <property type="entry name" value="MPG"/>
</dbReference>
<dbReference type="GO" id="GO:0003905">
    <property type="term" value="F:alkylbase DNA N-glycosylase activity"/>
    <property type="evidence" value="ECO:0007669"/>
    <property type="project" value="InterPro"/>
</dbReference>
<dbReference type="EC" id="3.2.2.-" evidence="5"/>
<dbReference type="CDD" id="cd00540">
    <property type="entry name" value="AAG"/>
    <property type="match status" value="1"/>
</dbReference>
<dbReference type="Pfam" id="PF02245">
    <property type="entry name" value="Pur_DNA_glyco"/>
    <property type="match status" value="1"/>
</dbReference>
<comment type="similarity">
    <text evidence="1 5">Belongs to the DNA glycosylase MPG family.</text>
</comment>
<dbReference type="GO" id="GO:0003677">
    <property type="term" value="F:DNA binding"/>
    <property type="evidence" value="ECO:0007669"/>
    <property type="project" value="InterPro"/>
</dbReference>
<protein>
    <recommendedName>
        <fullName evidence="5">Putative 3-methyladenine DNA glycosylase</fullName>
        <ecNumber evidence="5">3.2.2.-</ecNumber>
    </recommendedName>
</protein>
<gene>
    <name evidence="6" type="ORF">FC770_09835</name>
</gene>
<evidence type="ECO:0000256" key="4">
    <source>
        <dbReference type="ARBA" id="ARBA00023204"/>
    </source>
</evidence>
<evidence type="ECO:0000256" key="5">
    <source>
        <dbReference type="HAMAP-Rule" id="MF_00527"/>
    </source>
</evidence>
<sequence>MPTVVDLSRPAPEVAPGLLGCRLTSHTPDGDVTLVLTEVEAYEGAVDPASHAHRGETPRNSVMFGPAGHAYVYRSHGIHWCLNVVTGPTGTASAVLLRAGRVVDGEDLARTRRGAHVALRSLARGPGNLGRALGISAADNGADLLSPGHLSSGHGLHLSLTADPVEEVAKGPRVGVSLAADVPWRFWLPGEPTVSAYRRSVRAMPAGPSSVS</sequence>
<keyword evidence="2 5" id="KW-0227">DNA damage</keyword>
<dbReference type="PANTHER" id="PTHR10429">
    <property type="entry name" value="DNA-3-METHYLADENINE GLYCOSYLASE"/>
    <property type="match status" value="1"/>
</dbReference>
<dbReference type="NCBIfam" id="TIGR00567">
    <property type="entry name" value="3mg"/>
    <property type="match status" value="1"/>
</dbReference>
<dbReference type="Proteomes" id="UP000307808">
    <property type="component" value="Unassembled WGS sequence"/>
</dbReference>
<comment type="caution">
    <text evidence="6">The sequence shown here is derived from an EMBL/GenBank/DDBJ whole genome shotgun (WGS) entry which is preliminary data.</text>
</comment>
<dbReference type="Gene3D" id="3.10.300.10">
    <property type="entry name" value="Methylpurine-DNA glycosylase (MPG)"/>
    <property type="match status" value="1"/>
</dbReference>
<dbReference type="InterPro" id="IPR036995">
    <property type="entry name" value="MPG_sf"/>
</dbReference>
<evidence type="ECO:0000313" key="6">
    <source>
        <dbReference type="EMBL" id="TKI62655.1"/>
    </source>
</evidence>
<keyword evidence="7" id="KW-1185">Reference proteome</keyword>
<keyword evidence="6" id="KW-0326">Glycosidase</keyword>
<dbReference type="InterPro" id="IPR011034">
    <property type="entry name" value="Formyl_transferase-like_C_sf"/>
</dbReference>
<dbReference type="SUPFAM" id="SSF50486">
    <property type="entry name" value="FMT C-terminal domain-like"/>
    <property type="match status" value="1"/>
</dbReference>
<evidence type="ECO:0000256" key="1">
    <source>
        <dbReference type="ARBA" id="ARBA00009232"/>
    </source>
</evidence>
<dbReference type="GO" id="GO:0006284">
    <property type="term" value="P:base-excision repair"/>
    <property type="evidence" value="ECO:0007669"/>
    <property type="project" value="InterPro"/>
</dbReference>
<name>A0A4U2YPR1_9ACTN</name>
<evidence type="ECO:0000256" key="2">
    <source>
        <dbReference type="ARBA" id="ARBA00022763"/>
    </source>
</evidence>
<keyword evidence="3 5" id="KW-0378">Hydrolase</keyword>
<dbReference type="OrthoDB" id="9794313at2"/>
<proteinExistence type="inferred from homology"/>
<dbReference type="NCBIfam" id="NF002003">
    <property type="entry name" value="PRK00802.1-3"/>
    <property type="match status" value="1"/>
</dbReference>
<evidence type="ECO:0000313" key="7">
    <source>
        <dbReference type="Proteomes" id="UP000307808"/>
    </source>
</evidence>